<dbReference type="GO" id="GO:0005886">
    <property type="term" value="C:plasma membrane"/>
    <property type="evidence" value="ECO:0007669"/>
    <property type="project" value="UniProtKB-SubCell"/>
</dbReference>
<feature type="transmembrane region" description="Helical" evidence="9">
    <location>
        <begin position="574"/>
        <end position="593"/>
    </location>
</feature>
<dbReference type="SUPFAM" id="SSF82861">
    <property type="entry name" value="Mechanosensitive channel protein MscS (YggB), transmembrane region"/>
    <property type="match status" value="1"/>
</dbReference>
<feature type="transmembrane region" description="Helical" evidence="9">
    <location>
        <begin position="645"/>
        <end position="663"/>
    </location>
</feature>
<feature type="domain" description="Mechanosensitive ion channel MscS C-terminal" evidence="13">
    <location>
        <begin position="955"/>
        <end position="1036"/>
    </location>
</feature>
<comment type="similarity">
    <text evidence="2">Belongs to the MscS (TC 1.A.23) family.</text>
</comment>
<dbReference type="InterPro" id="IPR049278">
    <property type="entry name" value="MS_channel_C"/>
</dbReference>
<dbReference type="InterPro" id="IPR052702">
    <property type="entry name" value="MscS-like_channel"/>
</dbReference>
<evidence type="ECO:0000256" key="3">
    <source>
        <dbReference type="ARBA" id="ARBA00022475"/>
    </source>
</evidence>
<proteinExistence type="inferred from homology"/>
<dbReference type="Gene3D" id="1.10.287.1260">
    <property type="match status" value="1"/>
</dbReference>
<protein>
    <submittedName>
        <fullName evidence="15">Mechanosensitive ion channel protein MscS</fullName>
    </submittedName>
</protein>
<dbReference type="InterPro" id="IPR023408">
    <property type="entry name" value="MscS_beta-dom_sf"/>
</dbReference>
<keyword evidence="5 10" id="KW-0732">Signal</keyword>
<evidence type="ECO:0000256" key="7">
    <source>
        <dbReference type="ARBA" id="ARBA00023136"/>
    </source>
</evidence>
<dbReference type="Pfam" id="PF21082">
    <property type="entry name" value="MS_channel_3rd"/>
    <property type="match status" value="1"/>
</dbReference>
<feature type="transmembrane region" description="Helical" evidence="9">
    <location>
        <begin position="752"/>
        <end position="776"/>
    </location>
</feature>
<evidence type="ECO:0000259" key="12">
    <source>
        <dbReference type="Pfam" id="PF12794"/>
    </source>
</evidence>
<evidence type="ECO:0000256" key="1">
    <source>
        <dbReference type="ARBA" id="ARBA00004651"/>
    </source>
</evidence>
<reference evidence="15 16" key="1">
    <citation type="submission" date="2018-09" db="EMBL/GenBank/DDBJ databases">
        <title>Phylogeny of the Shewanellaceae, and recommendation for two new genera, Pseudoshewanella and Parashewanella.</title>
        <authorList>
            <person name="Wang G."/>
        </authorList>
    </citation>
    <scope>NUCLEOTIDE SEQUENCE [LARGE SCALE GENOMIC DNA]</scope>
    <source>
        <strain evidence="15 16">C51</strain>
    </source>
</reference>
<feature type="transmembrane region" description="Helical" evidence="9">
    <location>
        <begin position="447"/>
        <end position="465"/>
    </location>
</feature>
<feature type="transmembrane region" description="Helical" evidence="9">
    <location>
        <begin position="833"/>
        <end position="854"/>
    </location>
</feature>
<keyword evidence="6 9" id="KW-1133">Transmembrane helix</keyword>
<dbReference type="PANTHER" id="PTHR30347">
    <property type="entry name" value="POTASSIUM CHANNEL RELATED"/>
    <property type="match status" value="1"/>
</dbReference>
<keyword evidence="7 9" id="KW-0472">Membrane</keyword>
<evidence type="ECO:0000259" key="11">
    <source>
        <dbReference type="Pfam" id="PF00924"/>
    </source>
</evidence>
<gene>
    <name evidence="15" type="ORF">D5018_16745</name>
</gene>
<dbReference type="SUPFAM" id="SSF82689">
    <property type="entry name" value="Mechanosensitive channel protein MscS (YggB), C-terminal domain"/>
    <property type="match status" value="1"/>
</dbReference>
<feature type="chain" id="PRO_5018135834" evidence="10">
    <location>
        <begin position="23"/>
        <end position="1058"/>
    </location>
</feature>
<dbReference type="InterPro" id="IPR049142">
    <property type="entry name" value="MS_channel_1st"/>
</dbReference>
<evidence type="ECO:0000259" key="14">
    <source>
        <dbReference type="Pfam" id="PF21088"/>
    </source>
</evidence>
<dbReference type="OrthoDB" id="9799209at2"/>
<dbReference type="InterPro" id="IPR025692">
    <property type="entry name" value="MscS_IM_dom1"/>
</dbReference>
<feature type="domain" description="Mechanosensitive ion channel transmembrane helices 2/3" evidence="14">
    <location>
        <begin position="839"/>
        <end position="880"/>
    </location>
</feature>
<evidence type="ECO:0000313" key="15">
    <source>
        <dbReference type="EMBL" id="RLV58542.1"/>
    </source>
</evidence>
<dbReference type="InterPro" id="IPR006686">
    <property type="entry name" value="MscS_channel_CS"/>
</dbReference>
<feature type="coiled-coil region" evidence="8">
    <location>
        <begin position="53"/>
        <end position="127"/>
    </location>
</feature>
<evidence type="ECO:0000313" key="16">
    <source>
        <dbReference type="Proteomes" id="UP000281474"/>
    </source>
</evidence>
<feature type="coiled-coil region" evidence="8">
    <location>
        <begin position="247"/>
        <end position="288"/>
    </location>
</feature>
<keyword evidence="4 9" id="KW-0812">Transmembrane</keyword>
<keyword evidence="3" id="KW-1003">Cell membrane</keyword>
<dbReference type="PANTHER" id="PTHR30347:SF9">
    <property type="entry name" value="MINICONDUCTANCE MECHANOSENSITIVE CHANNEL MSCM"/>
    <property type="match status" value="1"/>
</dbReference>
<feature type="transmembrane region" description="Helical" evidence="9">
    <location>
        <begin position="599"/>
        <end position="616"/>
    </location>
</feature>
<keyword evidence="16" id="KW-1185">Reference proteome</keyword>
<comment type="subcellular location">
    <subcellularLocation>
        <location evidence="1">Cell membrane</location>
        <topology evidence="1">Multi-pass membrane protein</topology>
    </subcellularLocation>
</comment>
<dbReference type="Pfam" id="PF21088">
    <property type="entry name" value="MS_channel_1st"/>
    <property type="match status" value="1"/>
</dbReference>
<dbReference type="InterPro" id="IPR006685">
    <property type="entry name" value="MscS_channel_2nd"/>
</dbReference>
<organism evidence="15 16">
    <name type="scientific">Parashewanella curva</name>
    <dbReference type="NCBI Taxonomy" id="2338552"/>
    <lineage>
        <taxon>Bacteria</taxon>
        <taxon>Pseudomonadati</taxon>
        <taxon>Pseudomonadota</taxon>
        <taxon>Gammaproteobacteria</taxon>
        <taxon>Alteromonadales</taxon>
        <taxon>Shewanellaceae</taxon>
        <taxon>Parashewanella</taxon>
    </lineage>
</organism>
<dbReference type="EMBL" id="QZEI01000066">
    <property type="protein sequence ID" value="RLV58542.1"/>
    <property type="molecule type" value="Genomic_DNA"/>
</dbReference>
<name>A0A3L8PWX3_9GAMM</name>
<feature type="signal peptide" evidence="10">
    <location>
        <begin position="1"/>
        <end position="22"/>
    </location>
</feature>
<dbReference type="Gene3D" id="2.30.30.60">
    <property type="match status" value="1"/>
</dbReference>
<dbReference type="Gene3D" id="3.30.70.100">
    <property type="match status" value="1"/>
</dbReference>
<dbReference type="InterPro" id="IPR011014">
    <property type="entry name" value="MscS_channel_TM-2"/>
</dbReference>
<evidence type="ECO:0000256" key="5">
    <source>
        <dbReference type="ARBA" id="ARBA00022729"/>
    </source>
</evidence>
<feature type="coiled-coil region" evidence="8">
    <location>
        <begin position="157"/>
        <end position="207"/>
    </location>
</feature>
<evidence type="ECO:0000256" key="10">
    <source>
        <dbReference type="SAM" id="SignalP"/>
    </source>
</evidence>
<dbReference type="Pfam" id="PF00924">
    <property type="entry name" value="MS_channel_2nd"/>
    <property type="match status" value="1"/>
</dbReference>
<dbReference type="RefSeq" id="WP_121840138.1">
    <property type="nucleotide sequence ID" value="NZ_ML014815.1"/>
</dbReference>
<dbReference type="AlphaFoldDB" id="A0A3L8PWX3"/>
<evidence type="ECO:0000259" key="13">
    <source>
        <dbReference type="Pfam" id="PF21082"/>
    </source>
</evidence>
<dbReference type="FunFam" id="2.30.30.60:FF:000001">
    <property type="entry name" value="MscS Mechanosensitive ion channel"/>
    <property type="match status" value="1"/>
</dbReference>
<dbReference type="InterPro" id="IPR010920">
    <property type="entry name" value="LSM_dom_sf"/>
</dbReference>
<accession>A0A3L8PWX3</accession>
<keyword evidence="8" id="KW-0175">Coiled coil</keyword>
<dbReference type="GO" id="GO:0008381">
    <property type="term" value="F:mechanosensitive monoatomic ion channel activity"/>
    <property type="evidence" value="ECO:0007669"/>
    <property type="project" value="UniProtKB-ARBA"/>
</dbReference>
<dbReference type="FunFam" id="1.10.287.1260:FF:000002">
    <property type="entry name" value="Potassium efflux system KefA"/>
    <property type="match status" value="1"/>
</dbReference>
<dbReference type="Pfam" id="PF12794">
    <property type="entry name" value="MscS_TM"/>
    <property type="match status" value="1"/>
</dbReference>
<feature type="coiled-coil region" evidence="8">
    <location>
        <begin position="364"/>
        <end position="391"/>
    </location>
</feature>
<feature type="domain" description="Mechanosensitive ion channel inner membrane" evidence="12">
    <location>
        <begin position="447"/>
        <end position="782"/>
    </location>
</feature>
<evidence type="ECO:0000256" key="2">
    <source>
        <dbReference type="ARBA" id="ARBA00008017"/>
    </source>
</evidence>
<feature type="transmembrane region" description="Helical" evidence="9">
    <location>
        <begin position="866"/>
        <end position="894"/>
    </location>
</feature>
<sequence>MLRNLSLLIIICFWLSSFSSTANNLLPISSRASLTQTQQSQDLNVPEDIHNQIQILAEQTQAYQQALLNYEKEKSQINQQIIQEKQKALTILDTNVSEQVISANLIMNRLKEQESVLSQDINELISRRNQLPKEITQARERLNQHKKVTSSHLSNNNAFAQLQRQLYQKQIETLDSELSSIPNRLNLAQLRLQLLQLKQHNQEQLIESLNQHMILARQKQTALTIAQNIQQPNSQSNPLSLELNKQNQKLAKQLVNLITQINQVVKQQEQAESLYQKQAKQIGEIQEQLSWGRLNAVFGEHFIQTLDSLPKPPDLSKLEQTIADARLEHYQLEQIVSDNQHRIENQIPSSIIINNGISAQQSLLSQLVKDYEQYLQELDKLTVSYRQLTEQHTQLTSMLNEQLFWLPNASIINKQWLIDIGLSVQWLVEQDYVGQLTQNINQQSQHWLWWLIVLTVCLAAQDLIRNRFRSLLRKNLGSVGNVTQDSFTYTLHTLFITIFYSLIKPTSIILAGYLLLLSPIALIHASGAAILTIGLFYLMHRVIYVISLPEGLLVAHFKRPAEMIARGYGYFKRFYYLNLGLIACIGFSQYIQLPLLKNSIGRGAFILLCFQLFYLVRHQHRLMEHYKQQSETTNTRLLQRTLWQLLKLAPLAAAVLAFTGYYFTAYEMLFQLLFSVFMALGVLLAYQLIKRWMLIERRRIAFDRAKAKRAEILAQRERGDTSQNPDSSEFYEEPIVDLETISSQSLGLVRSLLILGLCAGLIGLWTQTHLALFSFFDGITLWHSNVDGLSVPVTLKTLLYGLVVFGFSMMIAANLPGLLELTILQRLELTSGTGFAITTVSRYFVLLIGMLIGFNTLGVEWSKLQWLIAALSVGLGFGLQEIFANFISGLIILFEKPVRIGDTVTIRDLTGTVSKIQIRATTIIDWDRKEIIVPNKAFITEQLVNWSLSDPITRVTIQVSVARDSDPAKVEAALYQAVRECKHTLETPEPEVWFSGFGAHTQDYEIRAFATDMASRWPLRHELHKHITQSLKDNDLVLSYPQLEIHMKSMKEPTGVIK</sequence>
<evidence type="ECO:0000256" key="9">
    <source>
        <dbReference type="SAM" id="Phobius"/>
    </source>
</evidence>
<evidence type="ECO:0000256" key="4">
    <source>
        <dbReference type="ARBA" id="ARBA00022692"/>
    </source>
</evidence>
<feature type="domain" description="Mechanosensitive ion channel MscS" evidence="11">
    <location>
        <begin position="882"/>
        <end position="947"/>
    </location>
</feature>
<feature type="transmembrane region" description="Helical" evidence="9">
    <location>
        <begin position="509"/>
        <end position="538"/>
    </location>
</feature>
<dbReference type="SUPFAM" id="SSF50182">
    <property type="entry name" value="Sm-like ribonucleoproteins"/>
    <property type="match status" value="1"/>
</dbReference>
<comment type="caution">
    <text evidence="15">The sequence shown here is derived from an EMBL/GenBank/DDBJ whole genome shotgun (WGS) entry which is preliminary data.</text>
</comment>
<dbReference type="Proteomes" id="UP000281474">
    <property type="component" value="Unassembled WGS sequence"/>
</dbReference>
<dbReference type="InterPro" id="IPR011066">
    <property type="entry name" value="MscS_channel_C_sf"/>
</dbReference>
<evidence type="ECO:0000256" key="6">
    <source>
        <dbReference type="ARBA" id="ARBA00022989"/>
    </source>
</evidence>
<dbReference type="PROSITE" id="PS01246">
    <property type="entry name" value="UPF0003"/>
    <property type="match status" value="1"/>
</dbReference>
<feature type="transmembrane region" description="Helical" evidence="9">
    <location>
        <begin position="669"/>
        <end position="689"/>
    </location>
</feature>
<evidence type="ECO:0000256" key="8">
    <source>
        <dbReference type="SAM" id="Coils"/>
    </source>
</evidence>
<feature type="transmembrane region" description="Helical" evidence="9">
    <location>
        <begin position="798"/>
        <end position="821"/>
    </location>
</feature>